<dbReference type="AlphaFoldDB" id="A0A6H5GLP9"/>
<feature type="compositionally biased region" description="Polar residues" evidence="1">
    <location>
        <begin position="127"/>
        <end position="142"/>
    </location>
</feature>
<reference evidence="2 3" key="1">
    <citation type="submission" date="2020-02" db="EMBL/GenBank/DDBJ databases">
        <authorList>
            <person name="Ferguson B K."/>
        </authorList>
    </citation>
    <scope>NUCLEOTIDE SEQUENCE [LARGE SCALE GENOMIC DNA]</scope>
</reference>
<keyword evidence="3" id="KW-1185">Reference proteome</keyword>
<feature type="compositionally biased region" description="Basic residues" evidence="1">
    <location>
        <begin position="217"/>
        <end position="247"/>
    </location>
</feature>
<evidence type="ECO:0000256" key="1">
    <source>
        <dbReference type="SAM" id="MobiDB-lite"/>
    </source>
</evidence>
<accession>A0A6H5GLP9</accession>
<evidence type="ECO:0000313" key="3">
    <source>
        <dbReference type="Proteomes" id="UP000479000"/>
    </source>
</evidence>
<feature type="compositionally biased region" description="Polar residues" evidence="1">
    <location>
        <begin position="92"/>
        <end position="104"/>
    </location>
</feature>
<dbReference type="EMBL" id="CADCXU010015620">
    <property type="protein sequence ID" value="CAB0004937.1"/>
    <property type="molecule type" value="Genomic_DNA"/>
</dbReference>
<evidence type="ECO:0000313" key="2">
    <source>
        <dbReference type="EMBL" id="CAB0004937.1"/>
    </source>
</evidence>
<feature type="region of interest" description="Disordered" evidence="1">
    <location>
        <begin position="1"/>
        <end position="20"/>
    </location>
</feature>
<feature type="non-terminal residue" evidence="2">
    <location>
        <position position="1"/>
    </location>
</feature>
<organism evidence="2 3">
    <name type="scientific">Nesidiocoris tenuis</name>
    <dbReference type="NCBI Taxonomy" id="355587"/>
    <lineage>
        <taxon>Eukaryota</taxon>
        <taxon>Metazoa</taxon>
        <taxon>Ecdysozoa</taxon>
        <taxon>Arthropoda</taxon>
        <taxon>Hexapoda</taxon>
        <taxon>Insecta</taxon>
        <taxon>Pterygota</taxon>
        <taxon>Neoptera</taxon>
        <taxon>Paraneoptera</taxon>
        <taxon>Hemiptera</taxon>
        <taxon>Heteroptera</taxon>
        <taxon>Panheteroptera</taxon>
        <taxon>Cimicomorpha</taxon>
        <taxon>Miridae</taxon>
        <taxon>Dicyphina</taxon>
        <taxon>Nesidiocoris</taxon>
    </lineage>
</organism>
<name>A0A6H5GLP9_9HEMI</name>
<feature type="compositionally biased region" description="Basic and acidic residues" evidence="1">
    <location>
        <begin position="207"/>
        <end position="216"/>
    </location>
</feature>
<feature type="compositionally biased region" description="Basic and acidic residues" evidence="1">
    <location>
        <begin position="287"/>
        <end position="297"/>
    </location>
</feature>
<gene>
    <name evidence="2" type="ORF">NTEN_LOCUS10414</name>
</gene>
<proteinExistence type="predicted"/>
<feature type="compositionally biased region" description="Low complexity" evidence="1">
    <location>
        <begin position="152"/>
        <end position="164"/>
    </location>
</feature>
<feature type="region of interest" description="Disordered" evidence="1">
    <location>
        <begin position="69"/>
        <end position="247"/>
    </location>
</feature>
<feature type="region of interest" description="Disordered" evidence="1">
    <location>
        <begin position="270"/>
        <end position="297"/>
    </location>
</feature>
<feature type="compositionally biased region" description="Low complexity" evidence="1">
    <location>
        <begin position="190"/>
        <end position="200"/>
    </location>
</feature>
<feature type="non-terminal residue" evidence="2">
    <location>
        <position position="382"/>
    </location>
</feature>
<dbReference type="OrthoDB" id="20507at2759"/>
<sequence>MESPSGMMADRFARAELPDESLDPLKPVEKMLHGVPAAMIEAAKSKMFGKLTRTIDDWAPVSLLCKRMNVAEPTNREDEEEEPSQAPPKPSTAGQQNLLRNTSPPRGIFANLNFDKLNAKKPEPQTVDVSKPSNVKPSTTNEESNKKSNDESISPPIIPASSSAVDLYGPALPEKPVFVRKPKIIEKSAAKSSSDSSASSSEDEWVEKDASRGSEKSKKKKKKEHKKDKRKKKKSKHKERKRKHKEKRLCPVRLCGQRFLAADHVLPLDEAEDVDPKEGAGGDVNDSSDRRDDEEVQRLRRKPEAAARLECRHEFFLQLGQEDFGKTQFFQDFNNYLEGLKTERLAWLKNWGSPGTSSSHLLNSRLQTAPERLIICKDPHYI</sequence>
<dbReference type="Proteomes" id="UP000479000">
    <property type="component" value="Unassembled WGS sequence"/>
</dbReference>
<protein>
    <submittedName>
        <fullName evidence="2">Uncharacterized protein</fullName>
    </submittedName>
</protein>